<dbReference type="InParanoid" id="A0A0G4FPK3"/>
<organism evidence="3 4">
    <name type="scientific">Vitrella brassicaformis (strain CCMP3155)</name>
    <dbReference type="NCBI Taxonomy" id="1169540"/>
    <lineage>
        <taxon>Eukaryota</taxon>
        <taxon>Sar</taxon>
        <taxon>Alveolata</taxon>
        <taxon>Colpodellida</taxon>
        <taxon>Vitrellaceae</taxon>
        <taxon>Vitrella</taxon>
    </lineage>
</organism>
<sequence length="178" mass="18868">MDLPGVWAGAPAEAIAVFSAGIIAGLSFLVYASRRSPTPKTKQEDAQPDGHTSVVTSGAAQREGMRQRRGMPTDAQAGNTMTAADGNERREPISQADVEAARRRAEWFRSRLTPEGRAALQKLGALTSGLSPRESMAIKAVFALMFVGLLVLISGLLVLLTKGGILGWLAEGIRRLVG</sequence>
<evidence type="ECO:0000313" key="3">
    <source>
        <dbReference type="EMBL" id="CEM15938.1"/>
    </source>
</evidence>
<evidence type="ECO:0000313" key="4">
    <source>
        <dbReference type="Proteomes" id="UP000041254"/>
    </source>
</evidence>
<dbReference type="AlphaFoldDB" id="A0A0G4FPK3"/>
<keyword evidence="2" id="KW-0472">Membrane</keyword>
<proteinExistence type="predicted"/>
<evidence type="ECO:0000256" key="2">
    <source>
        <dbReference type="SAM" id="Phobius"/>
    </source>
</evidence>
<name>A0A0G4FPK3_VITBC</name>
<keyword evidence="2" id="KW-1133">Transmembrane helix</keyword>
<reference evidence="3 4" key="1">
    <citation type="submission" date="2014-11" db="EMBL/GenBank/DDBJ databases">
        <authorList>
            <person name="Zhu J."/>
            <person name="Qi W."/>
            <person name="Song R."/>
        </authorList>
    </citation>
    <scope>NUCLEOTIDE SEQUENCE [LARGE SCALE GENOMIC DNA]</scope>
</reference>
<keyword evidence="4" id="KW-1185">Reference proteome</keyword>
<feature type="region of interest" description="Disordered" evidence="1">
    <location>
        <begin position="38"/>
        <end position="96"/>
    </location>
</feature>
<gene>
    <name evidence="3" type="ORF">Vbra_15915</name>
</gene>
<accession>A0A0G4FPK3</accession>
<dbReference type="VEuPathDB" id="CryptoDB:Vbra_15915"/>
<evidence type="ECO:0000256" key="1">
    <source>
        <dbReference type="SAM" id="MobiDB-lite"/>
    </source>
</evidence>
<feature type="transmembrane region" description="Helical" evidence="2">
    <location>
        <begin position="140"/>
        <end position="160"/>
    </location>
</feature>
<feature type="transmembrane region" description="Helical" evidence="2">
    <location>
        <begin position="12"/>
        <end position="32"/>
    </location>
</feature>
<keyword evidence="2" id="KW-0812">Transmembrane</keyword>
<protein>
    <submittedName>
        <fullName evidence="3">Uncharacterized protein</fullName>
    </submittedName>
</protein>
<dbReference type="EMBL" id="CDMY01000474">
    <property type="protein sequence ID" value="CEM15938.1"/>
    <property type="molecule type" value="Genomic_DNA"/>
</dbReference>
<dbReference type="Proteomes" id="UP000041254">
    <property type="component" value="Unassembled WGS sequence"/>
</dbReference>